<reference evidence="1 2" key="2">
    <citation type="journal article" date="2010" name="Stand. Genomic Sci.">
        <title>Complete genome sequence of Alicyclobacillus acidocaldarius type strain (104-IA).</title>
        <authorList>
            <person name="Mavromatis K."/>
            <person name="Sikorski J."/>
            <person name="Lapidus A."/>
            <person name="Glavina Del Rio T."/>
            <person name="Copeland A."/>
            <person name="Tice H."/>
            <person name="Cheng J.F."/>
            <person name="Lucas S."/>
            <person name="Chen F."/>
            <person name="Nolan M."/>
            <person name="Bruce D."/>
            <person name="Goodwin L."/>
            <person name="Pitluck S."/>
            <person name="Ivanova N."/>
            <person name="Ovchinnikova G."/>
            <person name="Pati A."/>
            <person name="Chen A."/>
            <person name="Palaniappan K."/>
            <person name="Land M."/>
            <person name="Hauser L."/>
            <person name="Chang Y.J."/>
            <person name="Jeffries C.D."/>
            <person name="Chain P."/>
            <person name="Meincke L."/>
            <person name="Sims D."/>
            <person name="Chertkov O."/>
            <person name="Han C."/>
            <person name="Brettin T."/>
            <person name="Detter J.C."/>
            <person name="Wahrenburg C."/>
            <person name="Rohde M."/>
            <person name="Pukall R."/>
            <person name="Goker M."/>
            <person name="Bristow J."/>
            <person name="Eisen J.A."/>
            <person name="Markowitz V."/>
            <person name="Hugenholtz P."/>
            <person name="Klenk H.P."/>
            <person name="Kyrpides N.C."/>
        </authorList>
    </citation>
    <scope>NUCLEOTIDE SEQUENCE [LARGE SCALE GENOMIC DNA]</scope>
    <source>
        <strain evidence="2">ATCC 27009 / DSM 446 / BCRC 14685 / JCM 5260 / KCTC 1825 / NBRC 15652 / NCIMB 11725 / NRRL B-14509 / 104-IA</strain>
    </source>
</reference>
<protein>
    <submittedName>
        <fullName evidence="1">Uncharacterized protein</fullName>
    </submittedName>
</protein>
<evidence type="ECO:0000313" key="1">
    <source>
        <dbReference type="EMBL" id="ACV57651.1"/>
    </source>
</evidence>
<evidence type="ECO:0000313" key="2">
    <source>
        <dbReference type="Proteomes" id="UP000001917"/>
    </source>
</evidence>
<sequence>MRRFRSWILVALAYGGGLITTAWDIAHVQALTVNQTYAVSCGSNGSAVLTVNPGGQTSTIPLTIGWFGVTGLLDPPTQELQVENSNTFLPTSQFPVYARAGSAFTTRVFVYPPGNWPVTVTETASMATSNGTISWTAQTIQVAPHLYVAGFVLPKAANGDTVNITVTATDSCGSASQTWTDVVTLAGKPEWQLIHLSS</sequence>
<organism evidence="1 2">
    <name type="scientific">Alicyclobacillus acidocaldarius subsp. acidocaldarius (strain ATCC 27009 / DSM 446 / BCRC 14685 / JCM 5260 / KCTC 1825 / NBRC 15652 / NCIMB 11725 / NRRL B-14509 / 104-IA)</name>
    <name type="common">Bacillus acidocaldarius</name>
    <dbReference type="NCBI Taxonomy" id="521098"/>
    <lineage>
        <taxon>Bacteria</taxon>
        <taxon>Bacillati</taxon>
        <taxon>Bacillota</taxon>
        <taxon>Bacilli</taxon>
        <taxon>Bacillales</taxon>
        <taxon>Alicyclobacillaceae</taxon>
        <taxon>Alicyclobacillus</taxon>
    </lineage>
</organism>
<proteinExistence type="predicted"/>
<name>C8WSZ5_ALIAD</name>
<dbReference type="EMBL" id="CP001727">
    <property type="protein sequence ID" value="ACV57651.1"/>
    <property type="molecule type" value="Genomic_DNA"/>
</dbReference>
<dbReference type="Proteomes" id="UP000001917">
    <property type="component" value="Chromosome"/>
</dbReference>
<keyword evidence="2" id="KW-1185">Reference proteome</keyword>
<gene>
    <name evidence="1" type="ordered locus">Aaci_0603</name>
</gene>
<reference evidence="2" key="1">
    <citation type="submission" date="2009-09" db="EMBL/GenBank/DDBJ databases">
        <title>The complete chromosome of Alicyclobacillus acidocaldarius subsp. acidocaldarius DSM 446.</title>
        <authorList>
            <consortium name="US DOE Joint Genome Institute (JGI-PGF)"/>
            <person name="Lucas S."/>
            <person name="Copeland A."/>
            <person name="Lapidus A."/>
            <person name="Glavina del Rio T."/>
            <person name="Dalin E."/>
            <person name="Tice H."/>
            <person name="Bruce D."/>
            <person name="Goodwin L."/>
            <person name="Pitluck S."/>
            <person name="Kyrpides N."/>
            <person name="Mavromatis K."/>
            <person name="Ivanova N."/>
            <person name="Ovchinnikova G."/>
            <person name="Chertkov O."/>
            <person name="Sims D."/>
            <person name="Brettin T."/>
            <person name="Detter J.C."/>
            <person name="Han C."/>
            <person name="Larimer F."/>
            <person name="Land M."/>
            <person name="Hauser L."/>
            <person name="Markowitz V."/>
            <person name="Cheng J.-F."/>
            <person name="Hugenholtz P."/>
            <person name="Woyke T."/>
            <person name="Wu D."/>
            <person name="Pukall R."/>
            <person name="Klenk H.-P."/>
            <person name="Eisen J.A."/>
        </authorList>
    </citation>
    <scope>NUCLEOTIDE SEQUENCE [LARGE SCALE GENOMIC DNA]</scope>
    <source>
        <strain evidence="2">ATCC 27009 / DSM 446 / BCRC 14685 / JCM 5260 / KCTC 1825 / NBRC 15652 / NCIMB 11725 / NRRL B-14509 / 104-IA</strain>
    </source>
</reference>
<dbReference type="AlphaFoldDB" id="C8WSZ5"/>
<dbReference type="STRING" id="521098.Aaci_0603"/>
<dbReference type="RefSeq" id="WP_012810013.1">
    <property type="nucleotide sequence ID" value="NC_013205.1"/>
</dbReference>
<accession>C8WSZ5</accession>
<dbReference type="HOGENOM" id="CLU_1375693_0_0_9"/>
<dbReference type="KEGG" id="aac:Aaci_0603"/>